<feature type="compositionally biased region" description="Basic and acidic residues" evidence="1">
    <location>
        <begin position="39"/>
        <end position="52"/>
    </location>
</feature>
<evidence type="ECO:0000256" key="1">
    <source>
        <dbReference type="SAM" id="MobiDB-lite"/>
    </source>
</evidence>
<sequence length="101" mass="10931">MGMRERGEIEGSGEEEQEDGETMEWVGLTDVSEAASQQGDEKKQFLESKPPQESDTMLIAKLAGLTVTSAYLVKYGELFLSLPFQANAVAAIAMASFLPKA</sequence>
<dbReference type="GeneID" id="17302654"/>
<name>L1JCA2_GUITC</name>
<feature type="compositionally biased region" description="Acidic residues" evidence="1">
    <location>
        <begin position="11"/>
        <end position="22"/>
    </location>
</feature>
<dbReference type="HOGENOM" id="CLU_2297063_0_0_1"/>
<evidence type="ECO:0000313" key="3">
    <source>
        <dbReference type="EnsemblProtists" id="EKX46151"/>
    </source>
</evidence>
<gene>
    <name evidence="2" type="ORF">GUITHDRAFT_108184</name>
</gene>
<reference evidence="4" key="2">
    <citation type="submission" date="2012-11" db="EMBL/GenBank/DDBJ databases">
        <authorList>
            <person name="Kuo A."/>
            <person name="Curtis B.A."/>
            <person name="Tanifuji G."/>
            <person name="Burki F."/>
            <person name="Gruber A."/>
            <person name="Irimia M."/>
            <person name="Maruyama S."/>
            <person name="Arias M.C."/>
            <person name="Ball S.G."/>
            <person name="Gile G.H."/>
            <person name="Hirakawa Y."/>
            <person name="Hopkins J.F."/>
            <person name="Rensing S.A."/>
            <person name="Schmutz J."/>
            <person name="Symeonidi A."/>
            <person name="Elias M."/>
            <person name="Eveleigh R.J."/>
            <person name="Herman E.K."/>
            <person name="Klute M.J."/>
            <person name="Nakayama T."/>
            <person name="Obornik M."/>
            <person name="Reyes-Prieto A."/>
            <person name="Armbrust E.V."/>
            <person name="Aves S.J."/>
            <person name="Beiko R.G."/>
            <person name="Coutinho P."/>
            <person name="Dacks J.B."/>
            <person name="Durnford D.G."/>
            <person name="Fast N.M."/>
            <person name="Green B.R."/>
            <person name="Grisdale C."/>
            <person name="Hempe F."/>
            <person name="Henrissat B."/>
            <person name="Hoppner M.P."/>
            <person name="Ishida K.-I."/>
            <person name="Kim E."/>
            <person name="Koreny L."/>
            <person name="Kroth P.G."/>
            <person name="Liu Y."/>
            <person name="Malik S.-B."/>
            <person name="Maier U.G."/>
            <person name="McRose D."/>
            <person name="Mock T."/>
            <person name="Neilson J.A."/>
            <person name="Onodera N.T."/>
            <person name="Poole A.M."/>
            <person name="Pritham E.J."/>
            <person name="Richards T.A."/>
            <person name="Rocap G."/>
            <person name="Roy S.W."/>
            <person name="Sarai C."/>
            <person name="Schaack S."/>
            <person name="Shirato S."/>
            <person name="Slamovits C.H."/>
            <person name="Spencer D.F."/>
            <person name="Suzuki S."/>
            <person name="Worden A.Z."/>
            <person name="Zauner S."/>
            <person name="Barry K."/>
            <person name="Bell C."/>
            <person name="Bharti A.K."/>
            <person name="Crow J.A."/>
            <person name="Grimwood J."/>
            <person name="Kramer R."/>
            <person name="Lindquist E."/>
            <person name="Lucas S."/>
            <person name="Salamov A."/>
            <person name="McFadden G.I."/>
            <person name="Lane C.E."/>
            <person name="Keeling P.J."/>
            <person name="Gray M.W."/>
            <person name="Grigoriev I.V."/>
            <person name="Archibald J.M."/>
        </authorList>
    </citation>
    <scope>NUCLEOTIDE SEQUENCE</scope>
    <source>
        <strain evidence="4">CCMP2712</strain>
    </source>
</reference>
<dbReference type="AlphaFoldDB" id="L1JCA2"/>
<reference evidence="2 4" key="1">
    <citation type="journal article" date="2012" name="Nature">
        <title>Algal genomes reveal evolutionary mosaicism and the fate of nucleomorphs.</title>
        <authorList>
            <consortium name="DOE Joint Genome Institute"/>
            <person name="Curtis B.A."/>
            <person name="Tanifuji G."/>
            <person name="Burki F."/>
            <person name="Gruber A."/>
            <person name="Irimia M."/>
            <person name="Maruyama S."/>
            <person name="Arias M.C."/>
            <person name="Ball S.G."/>
            <person name="Gile G.H."/>
            <person name="Hirakawa Y."/>
            <person name="Hopkins J.F."/>
            <person name="Kuo A."/>
            <person name="Rensing S.A."/>
            <person name="Schmutz J."/>
            <person name="Symeonidi A."/>
            <person name="Elias M."/>
            <person name="Eveleigh R.J."/>
            <person name="Herman E.K."/>
            <person name="Klute M.J."/>
            <person name="Nakayama T."/>
            <person name="Obornik M."/>
            <person name="Reyes-Prieto A."/>
            <person name="Armbrust E.V."/>
            <person name="Aves S.J."/>
            <person name="Beiko R.G."/>
            <person name="Coutinho P."/>
            <person name="Dacks J.B."/>
            <person name="Durnford D.G."/>
            <person name="Fast N.M."/>
            <person name="Green B.R."/>
            <person name="Grisdale C.J."/>
            <person name="Hempel F."/>
            <person name="Henrissat B."/>
            <person name="Hoppner M.P."/>
            <person name="Ishida K."/>
            <person name="Kim E."/>
            <person name="Koreny L."/>
            <person name="Kroth P.G."/>
            <person name="Liu Y."/>
            <person name="Malik S.B."/>
            <person name="Maier U.G."/>
            <person name="McRose D."/>
            <person name="Mock T."/>
            <person name="Neilson J.A."/>
            <person name="Onodera N.T."/>
            <person name="Poole A.M."/>
            <person name="Pritham E.J."/>
            <person name="Richards T.A."/>
            <person name="Rocap G."/>
            <person name="Roy S.W."/>
            <person name="Sarai C."/>
            <person name="Schaack S."/>
            <person name="Shirato S."/>
            <person name="Slamovits C.H."/>
            <person name="Spencer D.F."/>
            <person name="Suzuki S."/>
            <person name="Worden A.Z."/>
            <person name="Zauner S."/>
            <person name="Barry K."/>
            <person name="Bell C."/>
            <person name="Bharti A.K."/>
            <person name="Crow J.A."/>
            <person name="Grimwood J."/>
            <person name="Kramer R."/>
            <person name="Lindquist E."/>
            <person name="Lucas S."/>
            <person name="Salamov A."/>
            <person name="McFadden G.I."/>
            <person name="Lane C.E."/>
            <person name="Keeling P.J."/>
            <person name="Gray M.W."/>
            <person name="Grigoriev I.V."/>
            <person name="Archibald J.M."/>
        </authorList>
    </citation>
    <scope>NUCLEOTIDE SEQUENCE</scope>
    <source>
        <strain evidence="2 4">CCMP2712</strain>
    </source>
</reference>
<dbReference type="EMBL" id="JH992996">
    <property type="protein sequence ID" value="EKX46151.1"/>
    <property type="molecule type" value="Genomic_DNA"/>
</dbReference>
<reference evidence="3" key="3">
    <citation type="submission" date="2015-06" db="UniProtKB">
        <authorList>
            <consortium name="EnsemblProtists"/>
        </authorList>
    </citation>
    <scope>IDENTIFICATION</scope>
</reference>
<feature type="region of interest" description="Disordered" evidence="1">
    <location>
        <begin position="1"/>
        <end position="53"/>
    </location>
</feature>
<accession>L1JCA2</accession>
<organism evidence="2">
    <name type="scientific">Guillardia theta (strain CCMP2712)</name>
    <name type="common">Cryptophyte</name>
    <dbReference type="NCBI Taxonomy" id="905079"/>
    <lineage>
        <taxon>Eukaryota</taxon>
        <taxon>Cryptophyceae</taxon>
        <taxon>Pyrenomonadales</taxon>
        <taxon>Geminigeraceae</taxon>
        <taxon>Guillardia</taxon>
    </lineage>
</organism>
<dbReference type="Proteomes" id="UP000011087">
    <property type="component" value="Unassembled WGS sequence"/>
</dbReference>
<keyword evidence="4" id="KW-1185">Reference proteome</keyword>
<proteinExistence type="predicted"/>
<protein>
    <submittedName>
        <fullName evidence="2 3">Uncharacterized protein</fullName>
    </submittedName>
</protein>
<dbReference type="EnsemblProtists" id="EKX46151">
    <property type="protein sequence ID" value="EKX46151"/>
    <property type="gene ID" value="GUITHDRAFT_108184"/>
</dbReference>
<dbReference type="RefSeq" id="XP_005833131.1">
    <property type="nucleotide sequence ID" value="XM_005833074.1"/>
</dbReference>
<evidence type="ECO:0000313" key="4">
    <source>
        <dbReference type="Proteomes" id="UP000011087"/>
    </source>
</evidence>
<evidence type="ECO:0000313" key="2">
    <source>
        <dbReference type="EMBL" id="EKX46151.1"/>
    </source>
</evidence>
<dbReference type="PaxDb" id="55529-EKX46151"/>
<dbReference type="KEGG" id="gtt:GUITHDRAFT_108184"/>